<dbReference type="OrthoDB" id="9777306at2"/>
<accession>A0A4Q5J247</accession>
<evidence type="ECO:0000256" key="1">
    <source>
        <dbReference type="ARBA" id="ARBA00008779"/>
    </source>
</evidence>
<dbReference type="Proteomes" id="UP000291189">
    <property type="component" value="Unassembled WGS sequence"/>
</dbReference>
<feature type="chain" id="PRO_5038928956" description="Sulfatase N-terminal domain-containing protein" evidence="5">
    <location>
        <begin position="22"/>
        <end position="550"/>
    </location>
</feature>
<dbReference type="PROSITE" id="PS00523">
    <property type="entry name" value="SULFATASE_1"/>
    <property type="match status" value="1"/>
</dbReference>
<gene>
    <name evidence="7" type="ORF">ETU37_13030</name>
</gene>
<reference evidence="7 8" key="1">
    <citation type="submission" date="2019-01" db="EMBL/GenBank/DDBJ databases">
        <title>Nocardioides guangzhouensis sp. nov., an actinobacterium isolated from soil.</title>
        <authorList>
            <person name="Fu Y."/>
            <person name="Cai Y."/>
            <person name="Lin Z."/>
            <person name="Chen P."/>
        </authorList>
    </citation>
    <scope>NUCLEOTIDE SEQUENCE [LARGE SCALE GENOMIC DNA]</scope>
    <source>
        <strain evidence="7 8">NBRC 105384</strain>
    </source>
</reference>
<protein>
    <recommendedName>
        <fullName evidence="6">Sulfatase N-terminal domain-containing protein</fullName>
    </recommendedName>
</protein>
<evidence type="ECO:0000256" key="4">
    <source>
        <dbReference type="ARBA" id="ARBA00023180"/>
    </source>
</evidence>
<feature type="domain" description="Sulfatase N-terminal" evidence="6">
    <location>
        <begin position="50"/>
        <end position="417"/>
    </location>
</feature>
<dbReference type="RefSeq" id="WP_129987766.1">
    <property type="nucleotide sequence ID" value="NZ_SDPU01000023.1"/>
</dbReference>
<dbReference type="PANTHER" id="PTHR43108">
    <property type="entry name" value="N-ACETYLGLUCOSAMINE-6-SULFATASE FAMILY MEMBER"/>
    <property type="match status" value="1"/>
</dbReference>
<dbReference type="Gene3D" id="3.40.720.10">
    <property type="entry name" value="Alkaline Phosphatase, subunit A"/>
    <property type="match status" value="1"/>
</dbReference>
<dbReference type="SUPFAM" id="SSF53649">
    <property type="entry name" value="Alkaline phosphatase-like"/>
    <property type="match status" value="1"/>
</dbReference>
<dbReference type="EMBL" id="SDPU01000023">
    <property type="protein sequence ID" value="RYU11491.1"/>
    <property type="molecule type" value="Genomic_DNA"/>
</dbReference>
<evidence type="ECO:0000256" key="2">
    <source>
        <dbReference type="ARBA" id="ARBA00022729"/>
    </source>
</evidence>
<dbReference type="AlphaFoldDB" id="A0A4Q5J247"/>
<dbReference type="InterPro" id="IPR024607">
    <property type="entry name" value="Sulfatase_CS"/>
</dbReference>
<dbReference type="GO" id="GO:0016787">
    <property type="term" value="F:hydrolase activity"/>
    <property type="evidence" value="ECO:0007669"/>
    <property type="project" value="UniProtKB-KW"/>
</dbReference>
<feature type="signal peptide" evidence="5">
    <location>
        <begin position="1"/>
        <end position="21"/>
    </location>
</feature>
<name>A0A4Q5J247_9ACTN</name>
<keyword evidence="3" id="KW-0378">Hydrolase</keyword>
<evidence type="ECO:0000313" key="8">
    <source>
        <dbReference type="Proteomes" id="UP000291189"/>
    </source>
</evidence>
<organism evidence="7 8">
    <name type="scientific">Nocardioides iriomotensis</name>
    <dbReference type="NCBI Taxonomy" id="715784"/>
    <lineage>
        <taxon>Bacteria</taxon>
        <taxon>Bacillati</taxon>
        <taxon>Actinomycetota</taxon>
        <taxon>Actinomycetes</taxon>
        <taxon>Propionibacteriales</taxon>
        <taxon>Nocardioidaceae</taxon>
        <taxon>Nocardioides</taxon>
    </lineage>
</organism>
<comment type="caution">
    <text evidence="7">The sequence shown here is derived from an EMBL/GenBank/DDBJ whole genome shotgun (WGS) entry which is preliminary data.</text>
</comment>
<dbReference type="Pfam" id="PF00884">
    <property type="entry name" value="Sulfatase"/>
    <property type="match status" value="1"/>
</dbReference>
<dbReference type="InterPro" id="IPR000917">
    <property type="entry name" value="Sulfatase_N"/>
</dbReference>
<dbReference type="PANTHER" id="PTHR43108:SF8">
    <property type="entry name" value="SD21168P"/>
    <property type="match status" value="1"/>
</dbReference>
<keyword evidence="4" id="KW-0325">Glycoprotein</keyword>
<evidence type="ECO:0000256" key="5">
    <source>
        <dbReference type="SAM" id="SignalP"/>
    </source>
</evidence>
<dbReference type="CDD" id="cd16147">
    <property type="entry name" value="G6S"/>
    <property type="match status" value="1"/>
</dbReference>
<evidence type="ECO:0000259" key="6">
    <source>
        <dbReference type="Pfam" id="PF00884"/>
    </source>
</evidence>
<evidence type="ECO:0000256" key="3">
    <source>
        <dbReference type="ARBA" id="ARBA00022801"/>
    </source>
</evidence>
<evidence type="ECO:0000313" key="7">
    <source>
        <dbReference type="EMBL" id="RYU11491.1"/>
    </source>
</evidence>
<keyword evidence="2 5" id="KW-0732">Signal</keyword>
<proteinExistence type="inferred from homology"/>
<sequence>MRRALSLLALLTAAVLLPVGVLDVRTPAAGTTTDGGDGPPTSASLAAGQPNVLVITLDDMREDELAFMPRTRALLADQGVTFENSFSPYPLCCPARSSFLTGLYTHNHEVWSHEDPWGFHSLKDRQTLPVWLQAAGYDTLFLGKYLNGYGSQPAPDGSAPTSTTYVPPGWTDWRGAIDGGPGPGHPQDGGTYRFFNTTLNANGQYYLEPGRYQTEVFGDLTARMVTERAGDDKPFFLWANYVAPHHGKPDEADDPKPITRSDGEKTRFVTTARPPRVRGIFDGVITKAPGASGEDDVSDKPFFIRDLPPLNQAELDGLLEVTRQRAEALAVVDEQVEKTIAALQATGELDRTMVMFTSDNGYFLGEHRIRQGKILPYEPALAVPLLVRGPGIPAGQVRRDPYTSIDFAPTILQAAGVSLDTVDWPLNGQSLLDVARYGDRGWRRAVLTETGPRDIVADVDEAGPGSRPQDIGPAVRSFSQGIRTARYLYVEHASDEVELYDMREDPGQLVNVAGRPAYREDEEALAATLARLRDCKGGSCSAPMPRRLQG</sequence>
<comment type="similarity">
    <text evidence="1">Belongs to the sulfatase family.</text>
</comment>
<keyword evidence="8" id="KW-1185">Reference proteome</keyword>
<dbReference type="InterPro" id="IPR017850">
    <property type="entry name" value="Alkaline_phosphatase_core_sf"/>
</dbReference>